<protein>
    <submittedName>
        <fullName evidence="8">Choline monooxygenase</fullName>
    </submittedName>
</protein>
<evidence type="ECO:0000256" key="2">
    <source>
        <dbReference type="ARBA" id="ARBA00022714"/>
    </source>
</evidence>
<gene>
    <name evidence="8" type="ORF">DFR29_107328</name>
</gene>
<sequence>MTFSPAPDWLLPQPLATASALPAPFYTDADAAAQERRRVFAHGWQLVAHAAQLAAPGDHVVDEIGGVPVVLLCGEDGIVRGFHNVCRHRAGPLAWCNGRGAKALRCKYHGWTYALDGRLRSAPEMDSAEGFVAGEVHLPAIEVASWQGLVFAALAQAPPLQKVLHGIDARLHGHALGSYAFSHRHSYEIACNWKVYVDNYLEGYHVPHIHPALNRLLDYRSYRTELADWYSLQWSPLENEGNFYGQGDALYYFIWPNIMLNILPGRLQTNRVVPLAVDRCRVDFDYYYPAALDEAEQERRSQDQLFSDEVQQEDVAICLAVQQRLASGSYLAGRLCPRRESGVHHFHELLRRAWREHGAGT</sequence>
<dbReference type="Gene3D" id="2.102.10.10">
    <property type="entry name" value="Rieske [2Fe-2S] iron-sulphur domain"/>
    <property type="match status" value="1"/>
</dbReference>
<dbReference type="Pfam" id="PF00848">
    <property type="entry name" value="Ring_hydroxyl_A"/>
    <property type="match status" value="1"/>
</dbReference>
<evidence type="ECO:0000256" key="6">
    <source>
        <dbReference type="ARBA" id="ARBA00023014"/>
    </source>
</evidence>
<dbReference type="SUPFAM" id="SSF55961">
    <property type="entry name" value="Bet v1-like"/>
    <property type="match status" value="1"/>
</dbReference>
<keyword evidence="6" id="KW-0411">Iron-sulfur</keyword>
<accession>A0A4R6YWV0</accession>
<evidence type="ECO:0000256" key="1">
    <source>
        <dbReference type="ARBA" id="ARBA00001962"/>
    </source>
</evidence>
<dbReference type="PANTHER" id="PTHR43756:SF5">
    <property type="entry name" value="CHOLINE MONOOXYGENASE, CHLOROPLASTIC"/>
    <property type="match status" value="1"/>
</dbReference>
<reference evidence="8 9" key="1">
    <citation type="submission" date="2019-03" db="EMBL/GenBank/DDBJ databases">
        <title>Genomic Encyclopedia of Type Strains, Phase IV (KMG-IV): sequencing the most valuable type-strain genomes for metagenomic binning, comparative biology and taxonomic classification.</title>
        <authorList>
            <person name="Goeker M."/>
        </authorList>
    </citation>
    <scope>NUCLEOTIDE SEQUENCE [LARGE SCALE GENOMIC DNA]</scope>
    <source>
        <strain evidence="8 9">DSM 21667</strain>
    </source>
</reference>
<dbReference type="Proteomes" id="UP000295293">
    <property type="component" value="Unassembled WGS sequence"/>
</dbReference>
<dbReference type="InterPro" id="IPR017941">
    <property type="entry name" value="Rieske_2Fe-2S"/>
</dbReference>
<evidence type="ECO:0000256" key="4">
    <source>
        <dbReference type="ARBA" id="ARBA00023002"/>
    </source>
</evidence>
<keyword evidence="8" id="KW-0503">Monooxygenase</keyword>
<dbReference type="OrthoDB" id="9769355at2"/>
<dbReference type="Pfam" id="PF00355">
    <property type="entry name" value="Rieske"/>
    <property type="match status" value="1"/>
</dbReference>
<dbReference type="InterPro" id="IPR015879">
    <property type="entry name" value="Ring_hydroxy_dOase_asu_C_dom"/>
</dbReference>
<dbReference type="InterPro" id="IPR001663">
    <property type="entry name" value="Rng_hydr_dOase-A"/>
</dbReference>
<dbReference type="PANTHER" id="PTHR43756">
    <property type="entry name" value="CHOLINE MONOOXYGENASE, CHLOROPLASTIC"/>
    <property type="match status" value="1"/>
</dbReference>
<feature type="domain" description="Rieske" evidence="7">
    <location>
        <begin position="44"/>
        <end position="152"/>
    </location>
</feature>
<dbReference type="RefSeq" id="WP_133819213.1">
    <property type="nucleotide sequence ID" value="NZ_SNZH01000007.1"/>
</dbReference>
<keyword evidence="4" id="KW-0560">Oxidoreductase</keyword>
<evidence type="ECO:0000259" key="7">
    <source>
        <dbReference type="PROSITE" id="PS51296"/>
    </source>
</evidence>
<dbReference type="CDD" id="cd03469">
    <property type="entry name" value="Rieske_RO_Alpha_N"/>
    <property type="match status" value="1"/>
</dbReference>
<dbReference type="Gene3D" id="3.90.380.10">
    <property type="entry name" value="Naphthalene 1,2-dioxygenase Alpha Subunit, Chain A, domain 1"/>
    <property type="match status" value="2"/>
</dbReference>
<keyword evidence="9" id="KW-1185">Reference proteome</keyword>
<dbReference type="AlphaFoldDB" id="A0A4R6YWV0"/>
<keyword evidence="5" id="KW-0408">Iron</keyword>
<comment type="cofactor">
    <cofactor evidence="1">
        <name>Fe cation</name>
        <dbReference type="ChEBI" id="CHEBI:24875"/>
    </cofactor>
</comment>
<dbReference type="InterPro" id="IPR036922">
    <property type="entry name" value="Rieske_2Fe-2S_sf"/>
</dbReference>
<dbReference type="SUPFAM" id="SSF50022">
    <property type="entry name" value="ISP domain"/>
    <property type="match status" value="1"/>
</dbReference>
<evidence type="ECO:0000313" key="8">
    <source>
        <dbReference type="EMBL" id="TDR43314.1"/>
    </source>
</evidence>
<name>A0A4R6YWV0_9GAMM</name>
<proteinExistence type="predicted"/>
<evidence type="ECO:0000313" key="9">
    <source>
        <dbReference type="Proteomes" id="UP000295293"/>
    </source>
</evidence>
<keyword evidence="2" id="KW-0001">2Fe-2S</keyword>
<dbReference type="PROSITE" id="PS51296">
    <property type="entry name" value="RIESKE"/>
    <property type="match status" value="1"/>
</dbReference>
<evidence type="ECO:0000256" key="3">
    <source>
        <dbReference type="ARBA" id="ARBA00022723"/>
    </source>
</evidence>
<evidence type="ECO:0000256" key="5">
    <source>
        <dbReference type="ARBA" id="ARBA00023004"/>
    </source>
</evidence>
<dbReference type="GO" id="GO:0004497">
    <property type="term" value="F:monooxygenase activity"/>
    <property type="evidence" value="ECO:0007669"/>
    <property type="project" value="UniProtKB-KW"/>
</dbReference>
<comment type="caution">
    <text evidence="8">The sequence shown here is derived from an EMBL/GenBank/DDBJ whole genome shotgun (WGS) entry which is preliminary data.</text>
</comment>
<dbReference type="GO" id="GO:0005506">
    <property type="term" value="F:iron ion binding"/>
    <property type="evidence" value="ECO:0007669"/>
    <property type="project" value="InterPro"/>
</dbReference>
<dbReference type="GO" id="GO:0051537">
    <property type="term" value="F:2 iron, 2 sulfur cluster binding"/>
    <property type="evidence" value="ECO:0007669"/>
    <property type="project" value="UniProtKB-KW"/>
</dbReference>
<organism evidence="8 9">
    <name type="scientific">Tahibacter aquaticus</name>
    <dbReference type="NCBI Taxonomy" id="520092"/>
    <lineage>
        <taxon>Bacteria</taxon>
        <taxon>Pseudomonadati</taxon>
        <taxon>Pseudomonadota</taxon>
        <taxon>Gammaproteobacteria</taxon>
        <taxon>Lysobacterales</taxon>
        <taxon>Rhodanobacteraceae</taxon>
        <taxon>Tahibacter</taxon>
    </lineage>
</organism>
<dbReference type="PRINTS" id="PR00090">
    <property type="entry name" value="RNGDIOXGNASE"/>
</dbReference>
<dbReference type="EMBL" id="SNZH01000007">
    <property type="protein sequence ID" value="TDR43314.1"/>
    <property type="molecule type" value="Genomic_DNA"/>
</dbReference>
<keyword evidence="3" id="KW-0479">Metal-binding</keyword>